<sequence length="85" mass="9598">MSNKVFLCFWIRKRTRKMVGLQDYINVLLAGSLGSLIDLSPLFCNLLMSYQSIVVVRFAPLEQSSANNNILRLRATLAIHLSRSA</sequence>
<evidence type="ECO:0000313" key="2">
    <source>
        <dbReference type="Proteomes" id="UP001386955"/>
    </source>
</evidence>
<keyword evidence="2" id="KW-1185">Reference proteome</keyword>
<organism evidence="1 2">
    <name type="scientific">Psophocarpus tetragonolobus</name>
    <name type="common">Winged bean</name>
    <name type="synonym">Dolichos tetragonolobus</name>
    <dbReference type="NCBI Taxonomy" id="3891"/>
    <lineage>
        <taxon>Eukaryota</taxon>
        <taxon>Viridiplantae</taxon>
        <taxon>Streptophyta</taxon>
        <taxon>Embryophyta</taxon>
        <taxon>Tracheophyta</taxon>
        <taxon>Spermatophyta</taxon>
        <taxon>Magnoliopsida</taxon>
        <taxon>eudicotyledons</taxon>
        <taxon>Gunneridae</taxon>
        <taxon>Pentapetalae</taxon>
        <taxon>rosids</taxon>
        <taxon>fabids</taxon>
        <taxon>Fabales</taxon>
        <taxon>Fabaceae</taxon>
        <taxon>Papilionoideae</taxon>
        <taxon>50 kb inversion clade</taxon>
        <taxon>NPAAA clade</taxon>
        <taxon>indigoferoid/millettioid clade</taxon>
        <taxon>Phaseoleae</taxon>
        <taxon>Psophocarpus</taxon>
    </lineage>
</organism>
<reference evidence="1 2" key="1">
    <citation type="submission" date="2024-01" db="EMBL/GenBank/DDBJ databases">
        <title>The genomes of 5 underutilized Papilionoideae crops provide insights into root nodulation and disease resistanc.</title>
        <authorList>
            <person name="Jiang F."/>
        </authorList>
    </citation>
    <scope>NUCLEOTIDE SEQUENCE [LARGE SCALE GENOMIC DNA]</scope>
    <source>
        <strain evidence="1">DUOXIRENSHENG_FW03</strain>
        <tissue evidence="1">Leaves</tissue>
    </source>
</reference>
<protein>
    <submittedName>
        <fullName evidence="1">Uncharacterized protein</fullName>
    </submittedName>
</protein>
<dbReference type="AlphaFoldDB" id="A0AAN9X8Z8"/>
<dbReference type="Proteomes" id="UP001386955">
    <property type="component" value="Unassembled WGS sequence"/>
</dbReference>
<gene>
    <name evidence="1" type="ORF">VNO78_26504</name>
</gene>
<comment type="caution">
    <text evidence="1">The sequence shown here is derived from an EMBL/GenBank/DDBJ whole genome shotgun (WGS) entry which is preliminary data.</text>
</comment>
<proteinExistence type="predicted"/>
<dbReference type="EMBL" id="JAYMYS010000007">
    <property type="protein sequence ID" value="KAK7386340.1"/>
    <property type="molecule type" value="Genomic_DNA"/>
</dbReference>
<accession>A0AAN9X8Z8</accession>
<evidence type="ECO:0000313" key="1">
    <source>
        <dbReference type="EMBL" id="KAK7386340.1"/>
    </source>
</evidence>
<name>A0AAN9X8Z8_PSOTE</name>